<feature type="compositionally biased region" description="Polar residues" evidence="1">
    <location>
        <begin position="46"/>
        <end position="61"/>
    </location>
</feature>
<dbReference type="EnsemblPlants" id="KEH21458">
    <property type="protein sequence ID" value="KEH21458"/>
    <property type="gene ID" value="MTR_7g405810"/>
</dbReference>
<dbReference type="Proteomes" id="UP000002051">
    <property type="component" value="Unassembled WGS sequence"/>
</dbReference>
<protein>
    <submittedName>
        <fullName evidence="2 3">Uncharacterized protein</fullName>
    </submittedName>
</protein>
<dbReference type="HOGENOM" id="CLU_2295899_0_0_1"/>
<organism evidence="2 4">
    <name type="scientific">Medicago truncatula</name>
    <name type="common">Barrel medic</name>
    <name type="synonym">Medicago tribuloides</name>
    <dbReference type="NCBI Taxonomy" id="3880"/>
    <lineage>
        <taxon>Eukaryota</taxon>
        <taxon>Viridiplantae</taxon>
        <taxon>Streptophyta</taxon>
        <taxon>Embryophyta</taxon>
        <taxon>Tracheophyta</taxon>
        <taxon>Spermatophyta</taxon>
        <taxon>Magnoliopsida</taxon>
        <taxon>eudicotyledons</taxon>
        <taxon>Gunneridae</taxon>
        <taxon>Pentapetalae</taxon>
        <taxon>rosids</taxon>
        <taxon>fabids</taxon>
        <taxon>Fabales</taxon>
        <taxon>Fabaceae</taxon>
        <taxon>Papilionoideae</taxon>
        <taxon>50 kb inversion clade</taxon>
        <taxon>NPAAA clade</taxon>
        <taxon>Hologalegina</taxon>
        <taxon>IRL clade</taxon>
        <taxon>Trifolieae</taxon>
        <taxon>Medicago</taxon>
    </lineage>
</organism>
<feature type="region of interest" description="Disordered" evidence="1">
    <location>
        <begin position="1"/>
        <end position="63"/>
    </location>
</feature>
<sequence length="101" mass="10978">MEEPIPDSQPNNAMVDTNNKDDQATRSEAEHSTQESPSKAAEETVPDSQPSIDIVDTNNNEFGEDGDKLSLIKLAKIIEVSAKKGTRDLKLQGKLIGCLIL</sequence>
<keyword evidence="4" id="KW-1185">Reference proteome</keyword>
<feature type="compositionally biased region" description="Polar residues" evidence="1">
    <location>
        <begin position="8"/>
        <end position="17"/>
    </location>
</feature>
<evidence type="ECO:0000256" key="1">
    <source>
        <dbReference type="SAM" id="MobiDB-lite"/>
    </source>
</evidence>
<reference evidence="2 4" key="1">
    <citation type="journal article" date="2011" name="Nature">
        <title>The Medicago genome provides insight into the evolution of rhizobial symbioses.</title>
        <authorList>
            <person name="Young N.D."/>
            <person name="Debelle F."/>
            <person name="Oldroyd G.E."/>
            <person name="Geurts R."/>
            <person name="Cannon S.B."/>
            <person name="Udvardi M.K."/>
            <person name="Benedito V.A."/>
            <person name="Mayer K.F."/>
            <person name="Gouzy J."/>
            <person name="Schoof H."/>
            <person name="Van de Peer Y."/>
            <person name="Proost S."/>
            <person name="Cook D.R."/>
            <person name="Meyers B.C."/>
            <person name="Spannagl M."/>
            <person name="Cheung F."/>
            <person name="De Mita S."/>
            <person name="Krishnakumar V."/>
            <person name="Gundlach H."/>
            <person name="Zhou S."/>
            <person name="Mudge J."/>
            <person name="Bharti A.K."/>
            <person name="Murray J.D."/>
            <person name="Naoumkina M.A."/>
            <person name="Rosen B."/>
            <person name="Silverstein K.A."/>
            <person name="Tang H."/>
            <person name="Rombauts S."/>
            <person name="Zhao P.X."/>
            <person name="Zhou P."/>
            <person name="Barbe V."/>
            <person name="Bardou P."/>
            <person name="Bechner M."/>
            <person name="Bellec A."/>
            <person name="Berger A."/>
            <person name="Berges H."/>
            <person name="Bidwell S."/>
            <person name="Bisseling T."/>
            <person name="Choisne N."/>
            <person name="Couloux A."/>
            <person name="Denny R."/>
            <person name="Deshpande S."/>
            <person name="Dai X."/>
            <person name="Doyle J.J."/>
            <person name="Dudez A.M."/>
            <person name="Farmer A.D."/>
            <person name="Fouteau S."/>
            <person name="Franken C."/>
            <person name="Gibelin C."/>
            <person name="Gish J."/>
            <person name="Goldstein S."/>
            <person name="Gonzalez A.J."/>
            <person name="Green P.J."/>
            <person name="Hallab A."/>
            <person name="Hartog M."/>
            <person name="Hua A."/>
            <person name="Humphray S.J."/>
            <person name="Jeong D.H."/>
            <person name="Jing Y."/>
            <person name="Jocker A."/>
            <person name="Kenton S.M."/>
            <person name="Kim D.J."/>
            <person name="Klee K."/>
            <person name="Lai H."/>
            <person name="Lang C."/>
            <person name="Lin S."/>
            <person name="Macmil S.L."/>
            <person name="Magdelenat G."/>
            <person name="Matthews L."/>
            <person name="McCorrison J."/>
            <person name="Monaghan E.L."/>
            <person name="Mun J.H."/>
            <person name="Najar F.Z."/>
            <person name="Nicholson C."/>
            <person name="Noirot C."/>
            <person name="O'Bleness M."/>
            <person name="Paule C.R."/>
            <person name="Poulain J."/>
            <person name="Prion F."/>
            <person name="Qin B."/>
            <person name="Qu C."/>
            <person name="Retzel E.F."/>
            <person name="Riddle C."/>
            <person name="Sallet E."/>
            <person name="Samain S."/>
            <person name="Samson N."/>
            <person name="Sanders I."/>
            <person name="Saurat O."/>
            <person name="Scarpelli C."/>
            <person name="Schiex T."/>
            <person name="Segurens B."/>
            <person name="Severin A.J."/>
            <person name="Sherrier D.J."/>
            <person name="Shi R."/>
            <person name="Sims S."/>
            <person name="Singer S.R."/>
            <person name="Sinharoy S."/>
            <person name="Sterck L."/>
            <person name="Viollet A."/>
            <person name="Wang B.B."/>
            <person name="Wang K."/>
            <person name="Wang M."/>
            <person name="Wang X."/>
            <person name="Warfsmann J."/>
            <person name="Weissenbach J."/>
            <person name="White D.D."/>
            <person name="White J.D."/>
            <person name="Wiley G.B."/>
            <person name="Wincker P."/>
            <person name="Xing Y."/>
            <person name="Yang L."/>
            <person name="Yao Z."/>
            <person name="Ying F."/>
            <person name="Zhai J."/>
            <person name="Zhou L."/>
            <person name="Zuber A."/>
            <person name="Denarie J."/>
            <person name="Dixon R.A."/>
            <person name="May G.D."/>
            <person name="Schwartz D.C."/>
            <person name="Rogers J."/>
            <person name="Quetier F."/>
            <person name="Town C.D."/>
            <person name="Roe B.A."/>
        </authorList>
    </citation>
    <scope>NUCLEOTIDE SEQUENCE [LARGE SCALE GENOMIC DNA]</scope>
    <source>
        <strain evidence="2">A17</strain>
        <strain evidence="3 4">cv. Jemalong A17</strain>
    </source>
</reference>
<evidence type="ECO:0000313" key="4">
    <source>
        <dbReference type="Proteomes" id="UP000002051"/>
    </source>
</evidence>
<evidence type="ECO:0000313" key="3">
    <source>
        <dbReference type="EnsemblPlants" id="KEH21458"/>
    </source>
</evidence>
<reference evidence="3" key="3">
    <citation type="submission" date="2015-04" db="UniProtKB">
        <authorList>
            <consortium name="EnsemblPlants"/>
        </authorList>
    </citation>
    <scope>IDENTIFICATION</scope>
    <source>
        <strain evidence="3">cv. Jemalong A17</strain>
    </source>
</reference>
<name>A0A072TX80_MEDTR</name>
<proteinExistence type="predicted"/>
<feature type="compositionally biased region" description="Basic and acidic residues" evidence="1">
    <location>
        <begin position="18"/>
        <end position="33"/>
    </location>
</feature>
<evidence type="ECO:0000313" key="2">
    <source>
        <dbReference type="EMBL" id="KEH21458.1"/>
    </source>
</evidence>
<dbReference type="AlphaFoldDB" id="A0A072TX80"/>
<gene>
    <name evidence="2" type="ordered locus">MTR_7g405810</name>
</gene>
<accession>A0A072TX80</accession>
<dbReference type="EMBL" id="CM001223">
    <property type="protein sequence ID" value="KEH21458.1"/>
    <property type="molecule type" value="Genomic_DNA"/>
</dbReference>
<reference evidence="2 4" key="2">
    <citation type="journal article" date="2014" name="BMC Genomics">
        <title>An improved genome release (version Mt4.0) for the model legume Medicago truncatula.</title>
        <authorList>
            <person name="Tang H."/>
            <person name="Krishnakumar V."/>
            <person name="Bidwell S."/>
            <person name="Rosen B."/>
            <person name="Chan A."/>
            <person name="Zhou S."/>
            <person name="Gentzbittel L."/>
            <person name="Childs K.L."/>
            <person name="Yandell M."/>
            <person name="Gundlach H."/>
            <person name="Mayer K.F."/>
            <person name="Schwartz D.C."/>
            <person name="Town C.D."/>
        </authorList>
    </citation>
    <scope>GENOME REANNOTATION</scope>
    <source>
        <strain evidence="2">A17</strain>
        <strain evidence="3 4">cv. Jemalong A17</strain>
    </source>
</reference>